<feature type="transmembrane region" description="Helical" evidence="7">
    <location>
        <begin position="165"/>
        <end position="186"/>
    </location>
</feature>
<dbReference type="PANTHER" id="PTHR23502">
    <property type="entry name" value="MAJOR FACILITATOR SUPERFAMILY"/>
    <property type="match status" value="1"/>
</dbReference>
<feature type="region of interest" description="Disordered" evidence="6">
    <location>
        <begin position="1"/>
        <end position="70"/>
    </location>
</feature>
<evidence type="ECO:0000313" key="10">
    <source>
        <dbReference type="Proteomes" id="UP001430848"/>
    </source>
</evidence>
<comment type="subcellular location">
    <subcellularLocation>
        <location evidence="1">Membrane</location>
        <topology evidence="1">Multi-pass membrane protein</topology>
    </subcellularLocation>
</comment>
<keyword evidence="4 7" id="KW-1133">Transmembrane helix</keyword>
<evidence type="ECO:0000256" key="4">
    <source>
        <dbReference type="ARBA" id="ARBA00022989"/>
    </source>
</evidence>
<feature type="transmembrane region" description="Helical" evidence="7">
    <location>
        <begin position="136"/>
        <end position="158"/>
    </location>
</feature>
<dbReference type="InterPro" id="IPR036259">
    <property type="entry name" value="MFS_trans_sf"/>
</dbReference>
<feature type="domain" description="Major facilitator superfamily (MFS) profile" evidence="8">
    <location>
        <begin position="100"/>
        <end position="532"/>
    </location>
</feature>
<keyword evidence="10" id="KW-1185">Reference proteome</keyword>
<dbReference type="Gene3D" id="1.20.1250.20">
    <property type="entry name" value="MFS general substrate transporter like domains"/>
    <property type="match status" value="1"/>
</dbReference>
<comment type="caution">
    <text evidence="9">The sequence shown here is derived from an EMBL/GenBank/DDBJ whole genome shotgun (WGS) entry which is preliminary data.</text>
</comment>
<evidence type="ECO:0000256" key="7">
    <source>
        <dbReference type="SAM" id="Phobius"/>
    </source>
</evidence>
<dbReference type="SUPFAM" id="SSF103473">
    <property type="entry name" value="MFS general substrate transporter"/>
    <property type="match status" value="1"/>
</dbReference>
<dbReference type="Proteomes" id="UP001430848">
    <property type="component" value="Unassembled WGS sequence"/>
</dbReference>
<dbReference type="Pfam" id="PF07690">
    <property type="entry name" value="MFS_1"/>
    <property type="match status" value="1"/>
</dbReference>
<reference evidence="9 10" key="1">
    <citation type="submission" date="2024-02" db="EMBL/GenBank/DDBJ databases">
        <title>De novo assembly and annotation of 12 fungi associated with fruit tree decline syndrome in Ontario, Canada.</title>
        <authorList>
            <person name="Sulman M."/>
            <person name="Ellouze W."/>
            <person name="Ilyukhin E."/>
        </authorList>
    </citation>
    <scope>NUCLEOTIDE SEQUENCE [LARGE SCALE GENOMIC DNA]</scope>
    <source>
        <strain evidence="9 10">M169</strain>
    </source>
</reference>
<evidence type="ECO:0000256" key="3">
    <source>
        <dbReference type="ARBA" id="ARBA00022692"/>
    </source>
</evidence>
<evidence type="ECO:0000313" key="9">
    <source>
        <dbReference type="EMBL" id="KAK7727571.1"/>
    </source>
</evidence>
<feature type="transmembrane region" description="Helical" evidence="7">
    <location>
        <begin position="324"/>
        <end position="349"/>
    </location>
</feature>
<feature type="transmembrane region" description="Helical" evidence="7">
    <location>
        <begin position="98"/>
        <end position="116"/>
    </location>
</feature>
<accession>A0ABR1P6C4</accession>
<keyword evidence="5 7" id="KW-0472">Membrane</keyword>
<gene>
    <name evidence="9" type="ORF">SLS63_007013</name>
</gene>
<dbReference type="PROSITE" id="PS50850">
    <property type="entry name" value="MFS"/>
    <property type="match status" value="1"/>
</dbReference>
<dbReference type="InterPro" id="IPR020846">
    <property type="entry name" value="MFS_dom"/>
</dbReference>
<feature type="transmembrane region" description="Helical" evidence="7">
    <location>
        <begin position="226"/>
        <end position="247"/>
    </location>
</feature>
<evidence type="ECO:0000256" key="1">
    <source>
        <dbReference type="ARBA" id="ARBA00004141"/>
    </source>
</evidence>
<feature type="transmembrane region" description="Helical" evidence="7">
    <location>
        <begin position="509"/>
        <end position="528"/>
    </location>
</feature>
<comment type="similarity">
    <text evidence="2">Belongs to the major facilitator superfamily.</text>
</comment>
<evidence type="ECO:0000259" key="8">
    <source>
        <dbReference type="PROSITE" id="PS50850"/>
    </source>
</evidence>
<feature type="compositionally biased region" description="Polar residues" evidence="6">
    <location>
        <begin position="1"/>
        <end position="37"/>
    </location>
</feature>
<organism evidence="9 10">
    <name type="scientific">Diaporthe eres</name>
    <name type="common">Phomopsis oblonga</name>
    <dbReference type="NCBI Taxonomy" id="83184"/>
    <lineage>
        <taxon>Eukaryota</taxon>
        <taxon>Fungi</taxon>
        <taxon>Dikarya</taxon>
        <taxon>Ascomycota</taxon>
        <taxon>Pezizomycotina</taxon>
        <taxon>Sordariomycetes</taxon>
        <taxon>Sordariomycetidae</taxon>
        <taxon>Diaporthales</taxon>
        <taxon>Diaporthaceae</taxon>
        <taxon>Diaporthe</taxon>
        <taxon>Diaporthe eres species complex</taxon>
    </lineage>
</organism>
<keyword evidence="3 7" id="KW-0812">Transmembrane</keyword>
<proteinExistence type="inferred from homology"/>
<feature type="transmembrane region" description="Helical" evidence="7">
    <location>
        <begin position="469"/>
        <end position="489"/>
    </location>
</feature>
<name>A0ABR1P6C4_DIAER</name>
<evidence type="ECO:0000256" key="5">
    <source>
        <dbReference type="ARBA" id="ARBA00023136"/>
    </source>
</evidence>
<dbReference type="CDD" id="cd17323">
    <property type="entry name" value="MFS_Tpo1_MDR_like"/>
    <property type="match status" value="1"/>
</dbReference>
<dbReference type="EMBL" id="JAKNSF020000037">
    <property type="protein sequence ID" value="KAK7727571.1"/>
    <property type="molecule type" value="Genomic_DNA"/>
</dbReference>
<feature type="compositionally biased region" description="Basic and acidic residues" evidence="6">
    <location>
        <begin position="57"/>
        <end position="66"/>
    </location>
</feature>
<feature type="transmembrane region" description="Helical" evidence="7">
    <location>
        <begin position="192"/>
        <end position="214"/>
    </location>
</feature>
<feature type="transmembrane region" description="Helical" evidence="7">
    <location>
        <begin position="253"/>
        <end position="275"/>
    </location>
</feature>
<dbReference type="InterPro" id="IPR011701">
    <property type="entry name" value="MFS"/>
</dbReference>
<feature type="transmembrane region" description="Helical" evidence="7">
    <location>
        <begin position="436"/>
        <end position="457"/>
    </location>
</feature>
<dbReference type="PANTHER" id="PTHR23502:SF68">
    <property type="entry name" value="MULTIDRUG TRANSPORTER, PUTATIVE (AFU_ORTHOLOGUE AFUA_3G01120)-RELATED"/>
    <property type="match status" value="1"/>
</dbReference>
<evidence type="ECO:0000256" key="6">
    <source>
        <dbReference type="SAM" id="MobiDB-lite"/>
    </source>
</evidence>
<protein>
    <recommendedName>
        <fullName evidence="8">Major facilitator superfamily (MFS) profile domain-containing protein</fullName>
    </recommendedName>
</protein>
<evidence type="ECO:0000256" key="2">
    <source>
        <dbReference type="ARBA" id="ARBA00008335"/>
    </source>
</evidence>
<feature type="transmembrane region" description="Helical" evidence="7">
    <location>
        <begin position="409"/>
        <end position="430"/>
    </location>
</feature>
<sequence>MPQQPISFQASSKNTPNHSYVAQPETEPQQLEAGNSSELDEKDRGSGTNTPSALLPPKDEAADETAHPGSGSEFVVWWNEPADQDPENPMNWSSRRKWFNIITISVISFLVPLISSMLSPAVQLVMQEFNTSSTTFATFVVSIFVLGFACGPLILAPLSELYGRVLIYNITNVLFLCFTVGCALSQNQSMLLAFRFLSGFAGVATITIGSGTIADLMPREKRGKAVSIWSVGTILGPMVGPIIGGYVTEVLGWRWMFWVISIVVGVVSIFAFAVLRETYPVVLLERKAARLRKETGNPLYRSKLAPDITPRELFKRSIMRPSKMLLCCPIVTVMCTYVAVLYGILYLLFATYSFVFKEVYGYSTFAAGLVFLAGGIGTLTGLLYIAKFSDRNLKKRAAAGKTVTPEDRLPLIITLPGALTFPMGLFLYGWTVEYQVHWIVPQIGTAITGFGSILIFVGIQTYLIDAFEGYAASVVGANAVLRGTAGALLPLSGLQLYEALGWGWGNSLLGFLTLAFAPVPLVIGFYGARFRNSRINQIQL</sequence>
<feature type="transmembrane region" description="Helical" evidence="7">
    <location>
        <begin position="361"/>
        <end position="386"/>
    </location>
</feature>